<accession>A0A3R8PJU0</accession>
<feature type="compositionally biased region" description="Low complexity" evidence="1">
    <location>
        <begin position="144"/>
        <end position="156"/>
    </location>
</feature>
<evidence type="ECO:0000256" key="2">
    <source>
        <dbReference type="SAM" id="Phobius"/>
    </source>
</evidence>
<reference evidence="3 4" key="1">
    <citation type="submission" date="2018-01" db="EMBL/GenBank/DDBJ databases">
        <title>Twenty Corynebacterium bovis Genomes.</title>
        <authorList>
            <person name="Gulvik C.A."/>
        </authorList>
    </citation>
    <scope>NUCLEOTIDE SEQUENCE [LARGE SCALE GENOMIC DNA]</scope>
    <source>
        <strain evidence="3 4">16-2004</strain>
    </source>
</reference>
<feature type="transmembrane region" description="Helical" evidence="2">
    <location>
        <begin position="93"/>
        <end position="113"/>
    </location>
</feature>
<sequence>MTPHTSGPDSTPDRLSPADPVPTPGVVPPLSASPAVPPLPQAPASGPGDAGPVGRVPRSERPLTRVRSTVVQWIGVAFGVLILLGATGRLTAAPVQALATALFAFAVILPFAWTIRCRHRDRRAFLAWTQEIETTRRIAPYPTPTGRCSRGSTTSPRRGRCPGGGPPWRR</sequence>
<feature type="transmembrane region" description="Helical" evidence="2">
    <location>
        <begin position="70"/>
        <end position="87"/>
    </location>
</feature>
<dbReference type="EMBL" id="PQNQ01000019">
    <property type="protein sequence ID" value="RRQ03395.1"/>
    <property type="molecule type" value="Genomic_DNA"/>
</dbReference>
<protein>
    <submittedName>
        <fullName evidence="3">Uncharacterized protein</fullName>
    </submittedName>
</protein>
<keyword evidence="2" id="KW-1133">Transmembrane helix</keyword>
<evidence type="ECO:0000313" key="4">
    <source>
        <dbReference type="Proteomes" id="UP000278422"/>
    </source>
</evidence>
<evidence type="ECO:0000256" key="1">
    <source>
        <dbReference type="SAM" id="MobiDB-lite"/>
    </source>
</evidence>
<dbReference type="Proteomes" id="UP000278422">
    <property type="component" value="Unassembled WGS sequence"/>
</dbReference>
<organism evidence="3 4">
    <name type="scientific">Corynebacterium bovis</name>
    <dbReference type="NCBI Taxonomy" id="36808"/>
    <lineage>
        <taxon>Bacteria</taxon>
        <taxon>Bacillati</taxon>
        <taxon>Actinomycetota</taxon>
        <taxon>Actinomycetes</taxon>
        <taxon>Mycobacteriales</taxon>
        <taxon>Corynebacteriaceae</taxon>
        <taxon>Corynebacterium</taxon>
    </lineage>
</organism>
<comment type="caution">
    <text evidence="3">The sequence shown here is derived from an EMBL/GenBank/DDBJ whole genome shotgun (WGS) entry which is preliminary data.</text>
</comment>
<name>A0A3R8PJU0_9CORY</name>
<feature type="region of interest" description="Disordered" evidence="1">
    <location>
        <begin position="1"/>
        <end position="60"/>
    </location>
</feature>
<keyword evidence="2" id="KW-0812">Transmembrane</keyword>
<keyword evidence="2" id="KW-0472">Membrane</keyword>
<gene>
    <name evidence="3" type="ORF">CXF42_07485</name>
</gene>
<evidence type="ECO:0000313" key="3">
    <source>
        <dbReference type="EMBL" id="RRQ03395.1"/>
    </source>
</evidence>
<keyword evidence="4" id="KW-1185">Reference proteome</keyword>
<proteinExistence type="predicted"/>
<dbReference type="AlphaFoldDB" id="A0A3R8PJU0"/>
<feature type="region of interest" description="Disordered" evidence="1">
    <location>
        <begin position="139"/>
        <end position="170"/>
    </location>
</feature>
<dbReference type="RefSeq" id="WP_125186995.1">
    <property type="nucleotide sequence ID" value="NZ_PQNP01000014.1"/>
</dbReference>